<dbReference type="InterPro" id="IPR052345">
    <property type="entry name" value="Rad_response_metalloprotease"/>
</dbReference>
<dbReference type="Pfam" id="PF01381">
    <property type="entry name" value="HTH_3"/>
    <property type="match status" value="1"/>
</dbReference>
<dbReference type="SUPFAM" id="SSF47413">
    <property type="entry name" value="lambda repressor-like DNA-binding domains"/>
    <property type="match status" value="1"/>
</dbReference>
<gene>
    <name evidence="3" type="ORF">EIM92_01095</name>
</gene>
<dbReference type="RefSeq" id="WP_125081096.1">
    <property type="nucleotide sequence ID" value="NZ_CP034248.1"/>
</dbReference>
<dbReference type="EMBL" id="CP034248">
    <property type="protein sequence ID" value="AZK44961.1"/>
    <property type="molecule type" value="Genomic_DNA"/>
</dbReference>
<dbReference type="KEGG" id="plen:EIM92_01095"/>
<feature type="domain" description="HTH cro/C1-type" evidence="2">
    <location>
        <begin position="18"/>
        <end position="68"/>
    </location>
</feature>
<dbReference type="PANTHER" id="PTHR43236:SF1">
    <property type="entry name" value="BLL7220 PROTEIN"/>
    <property type="match status" value="1"/>
</dbReference>
<name>A0A3S8RPU0_9BACL</name>
<dbReference type="InterPro" id="IPR010359">
    <property type="entry name" value="IrrE_HExxH"/>
</dbReference>
<dbReference type="PROSITE" id="PS50943">
    <property type="entry name" value="HTH_CROC1"/>
    <property type="match status" value="1"/>
</dbReference>
<dbReference type="GO" id="GO:0003677">
    <property type="term" value="F:DNA binding"/>
    <property type="evidence" value="ECO:0007669"/>
    <property type="project" value="InterPro"/>
</dbReference>
<keyword evidence="4" id="KW-1185">Reference proteome</keyword>
<reference evidence="3 4" key="1">
    <citation type="submission" date="2018-11" db="EMBL/GenBank/DDBJ databases">
        <title>Genome sequencing of Paenibacillus lentus DSM25539(T).</title>
        <authorList>
            <person name="Kook J.-K."/>
            <person name="Park S.-N."/>
            <person name="Lim Y.K."/>
        </authorList>
    </citation>
    <scope>NUCLEOTIDE SEQUENCE [LARGE SCALE GENOMIC DNA]</scope>
    <source>
        <strain evidence="3 4">DSM 25539</strain>
    </source>
</reference>
<dbReference type="InterPro" id="IPR001387">
    <property type="entry name" value="Cro/C1-type_HTH"/>
</dbReference>
<protein>
    <submittedName>
        <fullName evidence="3">ImmA/IrrE family metallo-endopeptidase</fullName>
    </submittedName>
</protein>
<evidence type="ECO:0000313" key="4">
    <source>
        <dbReference type="Proteomes" id="UP000273145"/>
    </source>
</evidence>
<dbReference type="Gene3D" id="1.10.260.40">
    <property type="entry name" value="lambda repressor-like DNA-binding domains"/>
    <property type="match status" value="1"/>
</dbReference>
<dbReference type="Gene3D" id="1.10.10.2910">
    <property type="match status" value="1"/>
</dbReference>
<evidence type="ECO:0000256" key="1">
    <source>
        <dbReference type="ARBA" id="ARBA00007227"/>
    </source>
</evidence>
<evidence type="ECO:0000313" key="3">
    <source>
        <dbReference type="EMBL" id="AZK44961.1"/>
    </source>
</evidence>
<dbReference type="OrthoDB" id="9816277at2"/>
<organism evidence="3 4">
    <name type="scientific">Paenibacillus lentus</name>
    <dbReference type="NCBI Taxonomy" id="1338368"/>
    <lineage>
        <taxon>Bacteria</taxon>
        <taxon>Bacillati</taxon>
        <taxon>Bacillota</taxon>
        <taxon>Bacilli</taxon>
        <taxon>Bacillales</taxon>
        <taxon>Paenibacillaceae</taxon>
        <taxon>Paenibacillus</taxon>
    </lineage>
</organism>
<dbReference type="InterPro" id="IPR010982">
    <property type="entry name" value="Lambda_DNA-bd_dom_sf"/>
</dbReference>
<dbReference type="CDD" id="cd00093">
    <property type="entry name" value="HTH_XRE"/>
    <property type="match status" value="1"/>
</dbReference>
<dbReference type="SMART" id="SM00530">
    <property type="entry name" value="HTH_XRE"/>
    <property type="match status" value="1"/>
</dbReference>
<evidence type="ECO:0000259" key="2">
    <source>
        <dbReference type="PROSITE" id="PS50943"/>
    </source>
</evidence>
<accession>A0A3S8RPU0</accession>
<dbReference type="PANTHER" id="PTHR43236">
    <property type="entry name" value="ANTITOXIN HIGA1"/>
    <property type="match status" value="1"/>
</dbReference>
<dbReference type="AlphaFoldDB" id="A0A3S8RPU0"/>
<comment type="similarity">
    <text evidence="1">Belongs to the short-chain fatty acyl-CoA assimilation regulator (ScfR) family.</text>
</comment>
<sequence length="359" mass="41256">MQLTNNVIYNPQLVILGRESRSISQSELSKKLGFSQGKLSKIENGLISITQEELSKISETLNYPVNFFQRDEKVYGVGLSEFFHRKKQAVPQRQLSTIYARLELRRMEIQTLLKAVEMDEPAFFHMDPEQYDNDIEKIAQVTRAAFKIPSGPIQNVVDVLEDAGAIVIPFDFEGANIDAICLSNPGIPPLIFTNYDRPMDRIRFTLCHELGHIIMHRKPPSEDIDIEEQADLFSSEFLMPRKEIAHSLSGMNLQKLAALKPYWKVSMNALLKKAVDLKKITERQSRYLWTQMGKAGYRTSEPKELDLPFEKPTMLEEILHIYQSDLRYNSKDLSSATSLTEAEFQSIYPIETPRIRLVK</sequence>
<dbReference type="Pfam" id="PF06114">
    <property type="entry name" value="Peptidase_M78"/>
    <property type="match status" value="1"/>
</dbReference>
<dbReference type="Proteomes" id="UP000273145">
    <property type="component" value="Chromosome"/>
</dbReference>
<proteinExistence type="inferred from homology"/>